<dbReference type="InterPro" id="IPR007349">
    <property type="entry name" value="DUF418"/>
</dbReference>
<dbReference type="eggNOG" id="COG2311">
    <property type="taxonomic scope" value="Bacteria"/>
</dbReference>
<dbReference type="OrthoDB" id="2388539at2"/>
<feature type="transmembrane region" description="Helical" evidence="1">
    <location>
        <begin position="124"/>
        <end position="140"/>
    </location>
</feature>
<dbReference type="STRING" id="1150864.MILUP08_42041"/>
<sequence length="390" mass="41401">MTATTSTRALHAGPVPRADRALAPDLARGAMLLFIALANAANAAFAGQPGLDGTPHGAQRVVNAVLAMFVDSRAYPVFAVMFGYGLVQIARRQGDRARRILLRRNAALIVFGLFHAALLYFGDFLGAYGIVGIVATLLLLRRGDRFHRVVLWLWGFQTAYAGVLAVTALVGARGGDAVLTNTPNPSLAASSYGQSVLDRLAEWPVHTATVLPFIVIVWLGIWAARRRILENPAAHRTLLRRVAVGCLGISVVGAVPYTLIAAGAVHVDAATVEAMALVHAVSGEYGGPGYVALFGLLALRLDRARRGRALLAPVVALGQRSLSGYLLQSAVWLVLFAPFALHLEGTYAAAGAAVVTWLVSLAAAWALSVTGHRGPAETLLRRVTYRATRR</sequence>
<keyword evidence="1" id="KW-0472">Membrane</keyword>
<dbReference type="InterPro" id="IPR052529">
    <property type="entry name" value="Bact_Transport_Assoc"/>
</dbReference>
<comment type="caution">
    <text evidence="3">The sequence shown here is derived from an EMBL/GenBank/DDBJ whole genome shotgun (WGS) entry which is preliminary data.</text>
</comment>
<name>I0KZX4_9ACTN</name>
<keyword evidence="4" id="KW-1185">Reference proteome</keyword>
<dbReference type="EMBL" id="CAIE01000017">
    <property type="protein sequence ID" value="CCH17121.1"/>
    <property type="molecule type" value="Genomic_DNA"/>
</dbReference>
<evidence type="ECO:0000256" key="1">
    <source>
        <dbReference type="SAM" id="Phobius"/>
    </source>
</evidence>
<feature type="transmembrane region" description="Helical" evidence="1">
    <location>
        <begin position="203"/>
        <end position="221"/>
    </location>
</feature>
<feature type="transmembrane region" description="Helical" evidence="1">
    <location>
        <begin position="152"/>
        <end position="172"/>
    </location>
</feature>
<reference evidence="4" key="1">
    <citation type="journal article" date="2012" name="J. Bacteriol.">
        <title>Genome Sequence of Micromonospora lupini Lupac 08, Isolated from Root Nodules of Lupinus angustifolius.</title>
        <authorList>
            <person name="Alonso-Vega P."/>
            <person name="Normand P."/>
            <person name="Bacigalupe R."/>
            <person name="Pujic P."/>
            <person name="Lajus A."/>
            <person name="Vallenet D."/>
            <person name="Carro L."/>
            <person name="Coll P."/>
            <person name="Trujillo M.E."/>
        </authorList>
    </citation>
    <scope>NUCLEOTIDE SEQUENCE [LARGE SCALE GENOMIC DNA]</scope>
    <source>
        <strain evidence="4">Lupac 08</strain>
    </source>
</reference>
<dbReference type="PANTHER" id="PTHR30590">
    <property type="entry name" value="INNER MEMBRANE PROTEIN"/>
    <property type="match status" value="1"/>
</dbReference>
<feature type="transmembrane region" description="Helical" evidence="1">
    <location>
        <begin position="26"/>
        <end position="45"/>
    </location>
</feature>
<keyword evidence="1" id="KW-0812">Transmembrane</keyword>
<accession>I0KZX4</accession>
<feature type="transmembrane region" description="Helical" evidence="1">
    <location>
        <begin position="101"/>
        <end position="118"/>
    </location>
</feature>
<feature type="transmembrane region" description="Helical" evidence="1">
    <location>
        <begin position="65"/>
        <end position="89"/>
    </location>
</feature>
<dbReference type="Proteomes" id="UP000003448">
    <property type="component" value="Unassembled WGS sequence"/>
</dbReference>
<proteinExistence type="predicted"/>
<keyword evidence="1" id="KW-1133">Transmembrane helix</keyword>
<feature type="transmembrane region" description="Helical" evidence="1">
    <location>
        <begin position="285"/>
        <end position="301"/>
    </location>
</feature>
<dbReference type="RefSeq" id="WP_007457548.1">
    <property type="nucleotide sequence ID" value="NZ_HF570108.1"/>
</dbReference>
<dbReference type="AlphaFoldDB" id="I0KZX4"/>
<feature type="transmembrane region" description="Helical" evidence="1">
    <location>
        <begin position="347"/>
        <end position="367"/>
    </location>
</feature>
<feature type="transmembrane region" description="Helical" evidence="1">
    <location>
        <begin position="242"/>
        <end position="265"/>
    </location>
</feature>
<evidence type="ECO:0000259" key="2">
    <source>
        <dbReference type="Pfam" id="PF04235"/>
    </source>
</evidence>
<evidence type="ECO:0000313" key="4">
    <source>
        <dbReference type="Proteomes" id="UP000003448"/>
    </source>
</evidence>
<evidence type="ECO:0000313" key="3">
    <source>
        <dbReference type="EMBL" id="CCH17121.1"/>
    </source>
</evidence>
<protein>
    <recommendedName>
        <fullName evidence="2">DUF418 domain-containing protein</fullName>
    </recommendedName>
</protein>
<dbReference type="Pfam" id="PF04235">
    <property type="entry name" value="DUF418"/>
    <property type="match status" value="1"/>
</dbReference>
<gene>
    <name evidence="3" type="ORF">MILUP08_42041</name>
</gene>
<feature type="domain" description="DUF418" evidence="2">
    <location>
        <begin position="223"/>
        <end position="386"/>
    </location>
</feature>
<organism evidence="3 4">
    <name type="scientific">Micromonospora lupini str. Lupac 08</name>
    <dbReference type="NCBI Taxonomy" id="1150864"/>
    <lineage>
        <taxon>Bacteria</taxon>
        <taxon>Bacillati</taxon>
        <taxon>Actinomycetota</taxon>
        <taxon>Actinomycetes</taxon>
        <taxon>Micromonosporales</taxon>
        <taxon>Micromonosporaceae</taxon>
        <taxon>Micromonospora</taxon>
    </lineage>
</organism>
<dbReference type="PANTHER" id="PTHR30590:SF2">
    <property type="entry name" value="INNER MEMBRANE PROTEIN"/>
    <property type="match status" value="1"/>
</dbReference>